<evidence type="ECO:0000313" key="2">
    <source>
        <dbReference type="EMBL" id="AMD22970.1"/>
    </source>
</evidence>
<keyword evidence="3" id="KW-1185">Reference proteome</keyword>
<dbReference type="InterPro" id="IPR036915">
    <property type="entry name" value="Cyclin-like_sf"/>
</dbReference>
<gene>
    <name evidence="2" type="ORF">AW171_hschr85041</name>
</gene>
<organism evidence="2 3">
    <name type="scientific">Eremothecium sinecaudum</name>
    <dbReference type="NCBI Taxonomy" id="45286"/>
    <lineage>
        <taxon>Eukaryota</taxon>
        <taxon>Fungi</taxon>
        <taxon>Dikarya</taxon>
        <taxon>Ascomycota</taxon>
        <taxon>Saccharomycotina</taxon>
        <taxon>Saccharomycetes</taxon>
        <taxon>Saccharomycetales</taxon>
        <taxon>Saccharomycetaceae</taxon>
        <taxon>Eremothecium</taxon>
    </lineage>
</organism>
<dbReference type="Proteomes" id="UP000243052">
    <property type="component" value="Chromosome viii"/>
</dbReference>
<dbReference type="OrthoDB" id="25002at2759"/>
<protein>
    <submittedName>
        <fullName evidence="2">HHR201Wp</fullName>
    </submittedName>
</protein>
<proteinExistence type="predicted"/>
<accession>A0A0X8HX11</accession>
<dbReference type="Gene3D" id="1.10.472.10">
    <property type="entry name" value="Cyclin-like"/>
    <property type="match status" value="1"/>
</dbReference>
<dbReference type="AlphaFoldDB" id="A0A0X8HX11"/>
<feature type="region of interest" description="Disordered" evidence="1">
    <location>
        <begin position="1"/>
        <end position="28"/>
    </location>
</feature>
<dbReference type="STRING" id="45286.A0A0X8HX11"/>
<sequence length="399" mass="46911">MGDNVTHDSGAEKAKENSSNLETDATKASATTESGFNLRKLWPDIIKIPSNRWVFSCKEIVDRLGTDPKTAHLTKKKMEKCLMYFYMLKKNLRLYDHTYTAACILFFRYWYMYELPSSMPDCIHLAQAILATACKAMENNRPLDMYVKATCEFMMKDMLQQRGRQNMDKLKWDVRDKLVKFEKQLLCQFGFDLDLQNPKELIEEIFSGFYRYNRDDKMDEEFKRVFPKILLEARTFIIQAGTQPVSLLCDGFTFTALAIIYAGLQYLRNEDKNFKFPKNFFSERFPVRLTSSMIVDLFTDYRILEDNFFDLKSNKGDKLEVKVDEIEKLIDEDEQEDLPNIVDPYDYEIIKNGECKQEFLDHTESKLRELHDKIVNDSGKKRPVTEEGLTKNDTKRMKV</sequence>
<evidence type="ECO:0000256" key="1">
    <source>
        <dbReference type="SAM" id="MobiDB-lite"/>
    </source>
</evidence>
<feature type="region of interest" description="Disordered" evidence="1">
    <location>
        <begin position="377"/>
        <end position="399"/>
    </location>
</feature>
<dbReference type="CDD" id="cd00043">
    <property type="entry name" value="CYCLIN_SF"/>
    <property type="match status" value="1"/>
</dbReference>
<feature type="compositionally biased region" description="Polar residues" evidence="1">
    <location>
        <begin position="17"/>
        <end position="28"/>
    </location>
</feature>
<dbReference type="EMBL" id="CP014248">
    <property type="protein sequence ID" value="AMD22970.1"/>
    <property type="molecule type" value="Genomic_DNA"/>
</dbReference>
<dbReference type="SUPFAM" id="SSF47954">
    <property type="entry name" value="Cyclin-like"/>
    <property type="match status" value="1"/>
</dbReference>
<reference evidence="2 3" key="1">
    <citation type="submission" date="2016-01" db="EMBL/GenBank/DDBJ databases">
        <title>Genome sequence of the yeast Holleya sinecauda.</title>
        <authorList>
            <person name="Dietrich F.S."/>
        </authorList>
    </citation>
    <scope>NUCLEOTIDE SEQUENCE [LARGE SCALE GENOMIC DNA]</scope>
    <source>
        <strain evidence="2 3">ATCC 58844</strain>
    </source>
</reference>
<dbReference type="GeneID" id="28726347"/>
<feature type="compositionally biased region" description="Basic and acidic residues" evidence="1">
    <location>
        <begin position="1"/>
        <end position="16"/>
    </location>
</feature>
<dbReference type="RefSeq" id="XP_017989966.1">
    <property type="nucleotide sequence ID" value="XM_018134477.1"/>
</dbReference>
<evidence type="ECO:0000313" key="3">
    <source>
        <dbReference type="Proteomes" id="UP000243052"/>
    </source>
</evidence>
<name>A0A0X8HX11_9SACH</name>